<evidence type="ECO:0000313" key="3">
    <source>
        <dbReference type="Proteomes" id="UP000004259"/>
    </source>
</evidence>
<protein>
    <recommendedName>
        <fullName evidence="1">AAA-ATPase-like domain-containing protein</fullName>
    </recommendedName>
</protein>
<keyword evidence="3" id="KW-1185">Reference proteome</keyword>
<comment type="caution">
    <text evidence="2">The sequence shown here is derived from an EMBL/GenBank/DDBJ whole genome shotgun (WGS) entry which is preliminary data.</text>
</comment>
<dbReference type="RefSeq" id="WP_002848029.1">
    <property type="nucleotide sequence ID" value="NZ_ADKM02000052.1"/>
</dbReference>
<dbReference type="InterPro" id="IPR012547">
    <property type="entry name" value="PDDEXK_9"/>
</dbReference>
<evidence type="ECO:0000259" key="1">
    <source>
        <dbReference type="Pfam" id="PF09820"/>
    </source>
</evidence>
<evidence type="ECO:0000313" key="2">
    <source>
        <dbReference type="EMBL" id="EGC03803.1"/>
    </source>
</evidence>
<feature type="domain" description="AAA-ATPase-like" evidence="1">
    <location>
        <begin position="1"/>
        <end position="135"/>
    </location>
</feature>
<dbReference type="EMBL" id="ADKM02000052">
    <property type="protein sequence ID" value="EGC03803.1"/>
    <property type="molecule type" value="Genomic_DNA"/>
</dbReference>
<reference evidence="2 3" key="1">
    <citation type="submission" date="2011-02" db="EMBL/GenBank/DDBJ databases">
        <authorList>
            <person name="Nelson K.E."/>
            <person name="Sutton G."/>
            <person name="Torralba M."/>
            <person name="Durkin S."/>
            <person name="Harkins D."/>
            <person name="Montgomery R."/>
            <person name="Ziemer C."/>
            <person name="Klaassens E."/>
            <person name="Ocuiv P."/>
            <person name="Morrison M."/>
        </authorList>
    </citation>
    <scope>NUCLEOTIDE SEQUENCE [LARGE SCALE GENOMIC DNA]</scope>
    <source>
        <strain evidence="2 3">8</strain>
    </source>
</reference>
<dbReference type="Pfam" id="PF09820">
    <property type="entry name" value="AAA-ATPase_like"/>
    <property type="match status" value="1"/>
</dbReference>
<dbReference type="InterPro" id="IPR018631">
    <property type="entry name" value="AAA-ATPase-like_dom"/>
</dbReference>
<dbReference type="PANTHER" id="PTHR34825">
    <property type="entry name" value="CONSERVED PROTEIN, WITH A WEAK D-GALACTARATE DEHYDRATASE/ALTRONATE HYDROLASE DOMAIN"/>
    <property type="match status" value="1"/>
</dbReference>
<dbReference type="Proteomes" id="UP000004259">
    <property type="component" value="Unassembled WGS sequence"/>
</dbReference>
<dbReference type="PANTHER" id="PTHR34825:SF1">
    <property type="entry name" value="AAA-ATPASE-LIKE DOMAIN-CONTAINING PROTEIN"/>
    <property type="match status" value="1"/>
</dbReference>
<accession>E9SA99</accession>
<dbReference type="eggNOG" id="COG1672">
    <property type="taxonomic scope" value="Bacteria"/>
</dbReference>
<gene>
    <name evidence="2" type="ORF">CUS_4774</name>
</gene>
<name>E9SA99_RUMAL</name>
<dbReference type="Pfam" id="PF08011">
    <property type="entry name" value="PDDEXK_9"/>
    <property type="match status" value="1"/>
</dbReference>
<dbReference type="STRING" id="246199.CUS_4774"/>
<organism evidence="2 3">
    <name type="scientific">Ruminococcus albus 8</name>
    <dbReference type="NCBI Taxonomy" id="246199"/>
    <lineage>
        <taxon>Bacteria</taxon>
        <taxon>Bacillati</taxon>
        <taxon>Bacillota</taxon>
        <taxon>Clostridia</taxon>
        <taxon>Eubacteriales</taxon>
        <taxon>Oscillospiraceae</taxon>
        <taxon>Ruminococcus</taxon>
    </lineage>
</organism>
<proteinExistence type="predicted"/>
<sequence>MFAPLIISSDDSFEKHLNKYNVIHINMIDFLNNGDSIAENLDYLSRSLIYEIKNENEEADCFDQDDLVTLLGDVFAETGKQFIFIIDEWDCVLRIKKYSADDRNEYLNFLRNLLKDKSYVALAYMTGILPIKKNGFNSSLNMFSEISMISAGRYAEFTGITDDEVRALCKEYSTSFEDIKRLYKGYSVKGISIYNPLSVIECLRNNKFSNYWTSTETYEALKVYIQADFDGLHDKVTRMIAGEKIEVNTAKFQNDMTTFASADDILTLLVHLGYLTYEAFGKNALGRGLVWIPNAEVQQEFINCIEDKGWEPVMKAIRASDELIQDIIDGEADKVAKGVEICHEDNTSMLQYNNENSLSCVISLAFYSARKYYKIIRELPAGKGFADIVLLPYQKSDKPAMVIELKHYKSADTAIRQIKEKHYTGALAGYTDEIILVGISYDNGKGHSCIIEKVRL</sequence>
<dbReference type="AlphaFoldDB" id="E9SA99"/>